<keyword evidence="2" id="KW-1185">Reference proteome</keyword>
<sequence length="64" mass="7306">MDIPLNTIILMNPNGTIQIGTQPWFKGKKIMKCYSCQSNIVFEGKYNQIKCTKCNTINQVPLIQ</sequence>
<accession>A0A8S1Q7Z9</accession>
<dbReference type="Proteomes" id="UP000688137">
    <property type="component" value="Unassembled WGS sequence"/>
</dbReference>
<dbReference type="AlphaFoldDB" id="A0A8S1Q7Z9"/>
<gene>
    <name evidence="1" type="ORF">PPRIM_AZ9-3.1.T1480094</name>
</gene>
<protein>
    <submittedName>
        <fullName evidence="1">Uncharacterized protein</fullName>
    </submittedName>
</protein>
<dbReference type="OMA" id="MNPNGTI"/>
<organism evidence="1 2">
    <name type="scientific">Paramecium primaurelia</name>
    <dbReference type="NCBI Taxonomy" id="5886"/>
    <lineage>
        <taxon>Eukaryota</taxon>
        <taxon>Sar</taxon>
        <taxon>Alveolata</taxon>
        <taxon>Ciliophora</taxon>
        <taxon>Intramacronucleata</taxon>
        <taxon>Oligohymenophorea</taxon>
        <taxon>Peniculida</taxon>
        <taxon>Parameciidae</taxon>
        <taxon>Paramecium</taxon>
    </lineage>
</organism>
<name>A0A8S1Q7Z9_PARPR</name>
<proteinExistence type="predicted"/>
<evidence type="ECO:0000313" key="1">
    <source>
        <dbReference type="EMBL" id="CAD8111669.1"/>
    </source>
</evidence>
<comment type="caution">
    <text evidence="1">The sequence shown here is derived from an EMBL/GenBank/DDBJ whole genome shotgun (WGS) entry which is preliminary data.</text>
</comment>
<dbReference type="EMBL" id="CAJJDM010000152">
    <property type="protein sequence ID" value="CAD8111669.1"/>
    <property type="molecule type" value="Genomic_DNA"/>
</dbReference>
<reference evidence="1" key="1">
    <citation type="submission" date="2021-01" db="EMBL/GenBank/DDBJ databases">
        <authorList>
            <consortium name="Genoscope - CEA"/>
            <person name="William W."/>
        </authorList>
    </citation>
    <scope>NUCLEOTIDE SEQUENCE</scope>
</reference>
<evidence type="ECO:0000313" key="2">
    <source>
        <dbReference type="Proteomes" id="UP000688137"/>
    </source>
</evidence>